<evidence type="ECO:0000259" key="2">
    <source>
        <dbReference type="PROSITE" id="PS50111"/>
    </source>
</evidence>
<dbReference type="AlphaFoldDB" id="A0A975UEF0"/>
<evidence type="ECO:0000313" key="4">
    <source>
        <dbReference type="EMBL" id="QXO19256.1"/>
    </source>
</evidence>
<dbReference type="PANTHER" id="PTHR24422">
    <property type="entry name" value="CHEMOTAXIS PROTEIN METHYLTRANSFERASE"/>
    <property type="match status" value="1"/>
</dbReference>
<dbReference type="Pfam" id="PF08447">
    <property type="entry name" value="PAS_3"/>
    <property type="match status" value="1"/>
</dbReference>
<dbReference type="Gene3D" id="1.10.287.950">
    <property type="entry name" value="Methyl-accepting chemotaxis protein"/>
    <property type="match status" value="1"/>
</dbReference>
<dbReference type="GO" id="GO:0006935">
    <property type="term" value="P:chemotaxis"/>
    <property type="evidence" value="ECO:0007669"/>
    <property type="project" value="UniProtKB-ARBA"/>
</dbReference>
<evidence type="ECO:0000256" key="1">
    <source>
        <dbReference type="PROSITE-ProRule" id="PRU00284"/>
    </source>
</evidence>
<dbReference type="Gene3D" id="3.30.450.20">
    <property type="entry name" value="PAS domain"/>
    <property type="match status" value="2"/>
</dbReference>
<name>A0A975UEF0_9VIBR</name>
<sequence length="432" mass="48303">MFGSNKIKSAYRALESENCQLHSFKESIKEQVPYIEFTPDGHILFANSLFLNVVGYRLEDIRGQHHKTLCFPEDTETEEYKKLWQDLRSGQPVRGRFIRKNSQDLAIWLAATYFPVKVEGKVAYIAKVASDVTQEQQELERNQALIKAMDKSLAVIDFTPDGTILNANKNFSLCMGYDRQEIIGQHHRMFCDQEFLTQNPNFWKDLGAGKIQSGLFKRVDKYGRTVWLEATYNPIFNHENKVVKIIKLASNITERVEQAMVVRDAAKKSSQIAEETVAIARQGQDSVASMLANSKQINEAVDMVTELINQLNNQSKLVEAIVSTISDIAGQTNLLALNAAIEAARAGEQGRGFAVVADEVRKLASRTSQSTTEIASVIETNSTIINHIDDKIKVVLSKALHGEQQANSVSEVIEEIIVDADLVSETVKKLAI</sequence>
<dbReference type="SUPFAM" id="SSF58104">
    <property type="entry name" value="Methyl-accepting chemotaxis protein (MCP) signaling domain"/>
    <property type="match status" value="1"/>
</dbReference>
<dbReference type="InterPro" id="IPR004089">
    <property type="entry name" value="MCPsignal_dom"/>
</dbReference>
<dbReference type="Proteomes" id="UP000694232">
    <property type="component" value="Chromosome 1"/>
</dbReference>
<dbReference type="InterPro" id="IPR001610">
    <property type="entry name" value="PAC"/>
</dbReference>
<dbReference type="SMART" id="SM00086">
    <property type="entry name" value="PAC"/>
    <property type="match status" value="2"/>
</dbReference>
<dbReference type="GO" id="GO:0016020">
    <property type="term" value="C:membrane"/>
    <property type="evidence" value="ECO:0007669"/>
    <property type="project" value="InterPro"/>
</dbReference>
<dbReference type="PROSITE" id="PS50113">
    <property type="entry name" value="PAC"/>
    <property type="match status" value="1"/>
</dbReference>
<reference evidence="4" key="1">
    <citation type="submission" date="2021-06" db="EMBL/GenBank/DDBJ databases">
        <title>Vibrio nov. sp., novel gut bacterium isolated from Yellow Sea oyster.</title>
        <authorList>
            <person name="Muhammad N."/>
            <person name="Nguyen T.H."/>
            <person name="Lee Y.-J."/>
            <person name="Ko J."/>
            <person name="Kim S.-G."/>
        </authorList>
    </citation>
    <scope>NUCLEOTIDE SEQUENCE</scope>
    <source>
        <strain evidence="4">OG9-811</strain>
    </source>
</reference>
<dbReference type="InterPro" id="IPR013655">
    <property type="entry name" value="PAS_fold_3"/>
</dbReference>
<dbReference type="NCBIfam" id="TIGR00229">
    <property type="entry name" value="sensory_box"/>
    <property type="match status" value="2"/>
</dbReference>
<dbReference type="InterPro" id="IPR035965">
    <property type="entry name" value="PAS-like_dom_sf"/>
</dbReference>
<dbReference type="SMART" id="SM00091">
    <property type="entry name" value="PAS"/>
    <property type="match status" value="2"/>
</dbReference>
<dbReference type="SMART" id="SM00283">
    <property type="entry name" value="MA"/>
    <property type="match status" value="1"/>
</dbReference>
<evidence type="ECO:0000259" key="3">
    <source>
        <dbReference type="PROSITE" id="PS50113"/>
    </source>
</evidence>
<dbReference type="Pfam" id="PF00015">
    <property type="entry name" value="MCPsignal"/>
    <property type="match status" value="1"/>
</dbReference>
<protein>
    <submittedName>
        <fullName evidence="4">PAS domain-containing methyl-accepting chemotaxis protein</fullName>
    </submittedName>
</protein>
<dbReference type="PROSITE" id="PS50111">
    <property type="entry name" value="CHEMOTAXIS_TRANSDUC_2"/>
    <property type="match status" value="1"/>
</dbReference>
<organism evidence="4 5">
    <name type="scientific">Vibrio ostreae</name>
    <dbReference type="NCBI Taxonomy" id="2841925"/>
    <lineage>
        <taxon>Bacteria</taxon>
        <taxon>Pseudomonadati</taxon>
        <taxon>Pseudomonadota</taxon>
        <taxon>Gammaproteobacteria</taxon>
        <taxon>Vibrionales</taxon>
        <taxon>Vibrionaceae</taxon>
        <taxon>Vibrio</taxon>
    </lineage>
</organism>
<dbReference type="PANTHER" id="PTHR24422:SF10">
    <property type="entry name" value="CHEMOTAXIS PROTEIN METHYLTRANSFERASE 2"/>
    <property type="match status" value="1"/>
</dbReference>
<dbReference type="EMBL" id="CP076643">
    <property type="protein sequence ID" value="QXO19256.1"/>
    <property type="molecule type" value="Genomic_DNA"/>
</dbReference>
<dbReference type="Pfam" id="PF13426">
    <property type="entry name" value="PAS_9"/>
    <property type="match status" value="1"/>
</dbReference>
<dbReference type="InterPro" id="IPR000700">
    <property type="entry name" value="PAS-assoc_C"/>
</dbReference>
<dbReference type="RefSeq" id="WP_136484337.1">
    <property type="nucleotide sequence ID" value="NZ_CP076643.1"/>
</dbReference>
<feature type="domain" description="PAC" evidence="3">
    <location>
        <begin position="212"/>
        <end position="264"/>
    </location>
</feature>
<accession>A0A975UEF0</accession>
<evidence type="ECO:0000313" key="5">
    <source>
        <dbReference type="Proteomes" id="UP000694232"/>
    </source>
</evidence>
<feature type="domain" description="Methyl-accepting transducer" evidence="2">
    <location>
        <begin position="239"/>
        <end position="432"/>
    </location>
</feature>
<keyword evidence="1" id="KW-0807">Transducer</keyword>
<dbReference type="SUPFAM" id="SSF55785">
    <property type="entry name" value="PYP-like sensor domain (PAS domain)"/>
    <property type="match status" value="2"/>
</dbReference>
<proteinExistence type="predicted"/>
<dbReference type="InterPro" id="IPR050903">
    <property type="entry name" value="Bact_Chemotaxis_MeTrfase"/>
</dbReference>
<gene>
    <name evidence="4" type="ORF">KNV97_13825</name>
</gene>
<dbReference type="InterPro" id="IPR000014">
    <property type="entry name" value="PAS"/>
</dbReference>
<keyword evidence="5" id="KW-1185">Reference proteome</keyword>
<dbReference type="GO" id="GO:0007165">
    <property type="term" value="P:signal transduction"/>
    <property type="evidence" value="ECO:0007669"/>
    <property type="project" value="UniProtKB-KW"/>
</dbReference>
<dbReference type="CDD" id="cd00130">
    <property type="entry name" value="PAS"/>
    <property type="match status" value="2"/>
</dbReference>
<dbReference type="KEGG" id="vos:KNV97_13825"/>